<proteinExistence type="predicted"/>
<sequence>MKTRIIYLISLSILLLLIPSCGEKSLFNKENEKATIEILYPEQGKSYIKTSLDFPSYMVVKLTDPDKNGKFLRVSGNGTAEFALNEDPKYYDDEPDTIRFSSGLSELIYPDAETNLISLIIEVEDDAEENKFSSEELDFYLTPDEVSITNSALSKEVYMGEEYLKLDFDVSTLSGELGSVVSLNFTTSSNNPVQGTSNHFEVYNGYWSRVIDLNANGFELGTEGPFHKVDLTSHYSSLIYGPQIESGNSLYLFAYVFDPFEVNSTTSYIYKRLDLGIIP</sequence>
<evidence type="ECO:0000313" key="2">
    <source>
        <dbReference type="Proteomes" id="UP000611723"/>
    </source>
</evidence>
<comment type="caution">
    <text evidence="1">The sequence shown here is derived from an EMBL/GenBank/DDBJ whole genome shotgun (WGS) entry which is preliminary data.</text>
</comment>
<dbReference type="AlphaFoldDB" id="A0A934WY74"/>
<gene>
    <name evidence="1" type="ORF">JKA74_09855</name>
</gene>
<dbReference type="EMBL" id="JAEQBW010000003">
    <property type="protein sequence ID" value="MBK6265343.1"/>
    <property type="molecule type" value="Genomic_DNA"/>
</dbReference>
<dbReference type="RefSeq" id="WP_201431009.1">
    <property type="nucleotide sequence ID" value="NZ_JAEQBW010000003.1"/>
</dbReference>
<accession>A0A934WY74</accession>
<dbReference type="Proteomes" id="UP000611723">
    <property type="component" value="Unassembled WGS sequence"/>
</dbReference>
<keyword evidence="2" id="KW-1185">Reference proteome</keyword>
<reference evidence="1" key="1">
    <citation type="submission" date="2021-01" db="EMBL/GenBank/DDBJ databases">
        <title>Marivirga aurantiaca sp. nov., isolated from intertidal surface sediments.</title>
        <authorList>
            <person name="Zhang M."/>
        </authorList>
    </citation>
    <scope>NUCLEOTIDE SEQUENCE</scope>
    <source>
        <strain evidence="1">S37H4</strain>
    </source>
</reference>
<organism evidence="1 2">
    <name type="scientific">Marivirga aurantiaca</name>
    <dbReference type="NCBI Taxonomy" id="2802615"/>
    <lineage>
        <taxon>Bacteria</taxon>
        <taxon>Pseudomonadati</taxon>
        <taxon>Bacteroidota</taxon>
        <taxon>Cytophagia</taxon>
        <taxon>Cytophagales</taxon>
        <taxon>Marivirgaceae</taxon>
        <taxon>Marivirga</taxon>
    </lineage>
</organism>
<evidence type="ECO:0000313" key="1">
    <source>
        <dbReference type="EMBL" id="MBK6265343.1"/>
    </source>
</evidence>
<protein>
    <submittedName>
        <fullName evidence="1">Uncharacterized protein</fullName>
    </submittedName>
</protein>
<name>A0A934WY74_9BACT</name>